<protein>
    <submittedName>
        <fullName evidence="2">Uncharacterized protein</fullName>
    </submittedName>
</protein>
<feature type="region of interest" description="Disordered" evidence="1">
    <location>
        <begin position="41"/>
        <end position="60"/>
    </location>
</feature>
<dbReference type="EMBL" id="MLYV02000433">
    <property type="protein sequence ID" value="PSR97573.1"/>
    <property type="molecule type" value="Genomic_DNA"/>
</dbReference>
<proteinExistence type="predicted"/>
<comment type="caution">
    <text evidence="2">The sequence shown here is derived from an EMBL/GenBank/DDBJ whole genome shotgun (WGS) entry which is preliminary data.</text>
</comment>
<dbReference type="Proteomes" id="UP000186601">
    <property type="component" value="Unassembled WGS sequence"/>
</dbReference>
<evidence type="ECO:0000256" key="1">
    <source>
        <dbReference type="SAM" id="MobiDB-lite"/>
    </source>
</evidence>
<dbReference type="STRING" id="98765.A0A2R6PWD4"/>
<feature type="compositionally biased region" description="Low complexity" evidence="1">
    <location>
        <begin position="122"/>
        <end position="135"/>
    </location>
</feature>
<feature type="region of interest" description="Disordered" evidence="1">
    <location>
        <begin position="101"/>
        <end position="146"/>
    </location>
</feature>
<feature type="region of interest" description="Disordered" evidence="1">
    <location>
        <begin position="1"/>
        <end position="29"/>
    </location>
</feature>
<sequence length="631" mass="69275">MQGTDEHGITSGGVMQMGGSPPSIPSALPTIRRNNQYRYDPDVFQGSTETSQRYPPPMGGSFALRRDVGAGRFRAHPDHYNAEDATSTVLAQLEEGRNSFHQLPTSRSEPYPFDAHEHQPHSYYSTSRRSSASSTGHDVEDGLYSSHFNRDRHPLLQRAYIPDIPPMGGTLSYRHHSESRASSSLSHRSAPSNTSQHSQALGIPQPGASHTAATYLHPSQSQQLQSFPNTTGLRVGTPILGRNDNVAANLAYASVPSFEHPIPALESCGLASLADDPLNDKPLHPGADLHAQSDTLSSTASHGDASGEADTSRPLAGVNRASIVPTSTRTDSGSSAEIRFNDKIQLAIRNESLPAEISLAVEPEPQEAGGTEPAYAERDVTPNVEEQGGKSIALRAGINVNATVDEEREDEIKDEIEDEVENEVENEVEDEIDDDDEPIAWKRRVTDENRRELIVELAAVDALFSDIAKKSGYSVEQVSSVYQAKNGNISMAPNYWNLYSIWFADHTLEECRRINPDTPDELINTTGISANDRSRCFSLFKKEYRDNYREILSAYHDVYVLSSAPQTLAKRVRTFRKLCDHFEMMAQSAHKQYGFEVAFVATGSSAHQDDKVGKVFESSGLSGVRIQKPLG</sequence>
<dbReference type="OrthoDB" id="2665953at2759"/>
<keyword evidence="3" id="KW-1185">Reference proteome</keyword>
<name>A0A2R6PWD4_9APHY</name>
<organism evidence="2 3">
    <name type="scientific">Hermanssonia centrifuga</name>
    <dbReference type="NCBI Taxonomy" id="98765"/>
    <lineage>
        <taxon>Eukaryota</taxon>
        <taxon>Fungi</taxon>
        <taxon>Dikarya</taxon>
        <taxon>Basidiomycota</taxon>
        <taxon>Agaricomycotina</taxon>
        <taxon>Agaricomycetes</taxon>
        <taxon>Polyporales</taxon>
        <taxon>Meruliaceae</taxon>
        <taxon>Hermanssonia</taxon>
    </lineage>
</organism>
<feature type="region of interest" description="Disordered" evidence="1">
    <location>
        <begin position="279"/>
        <end position="336"/>
    </location>
</feature>
<accession>A0A2R6PWD4</accession>
<dbReference type="AlphaFoldDB" id="A0A2R6PWD4"/>
<feature type="compositionally biased region" description="Polar residues" evidence="1">
    <location>
        <begin position="324"/>
        <end position="335"/>
    </location>
</feature>
<feature type="compositionally biased region" description="Polar residues" evidence="1">
    <location>
        <begin position="292"/>
        <end position="301"/>
    </location>
</feature>
<evidence type="ECO:0000313" key="2">
    <source>
        <dbReference type="EMBL" id="PSR97573.1"/>
    </source>
</evidence>
<reference evidence="2 3" key="1">
    <citation type="submission" date="2018-02" db="EMBL/GenBank/DDBJ databases">
        <title>Genome sequence of the basidiomycete white-rot fungus Phlebia centrifuga.</title>
        <authorList>
            <person name="Granchi Z."/>
            <person name="Peng M."/>
            <person name="de Vries R.P."/>
            <person name="Hilden K."/>
            <person name="Makela M.R."/>
            <person name="Grigoriev I."/>
            <person name="Riley R."/>
        </authorList>
    </citation>
    <scope>NUCLEOTIDE SEQUENCE [LARGE SCALE GENOMIC DNA]</scope>
    <source>
        <strain evidence="2 3">FBCC195</strain>
    </source>
</reference>
<gene>
    <name evidence="2" type="ORF">PHLCEN_2v4280</name>
</gene>
<feature type="region of interest" description="Disordered" evidence="1">
    <location>
        <begin position="167"/>
        <end position="211"/>
    </location>
</feature>
<feature type="compositionally biased region" description="Low complexity" evidence="1">
    <location>
        <begin position="180"/>
        <end position="192"/>
    </location>
</feature>
<evidence type="ECO:0000313" key="3">
    <source>
        <dbReference type="Proteomes" id="UP000186601"/>
    </source>
</evidence>